<reference evidence="10" key="1">
    <citation type="submission" date="2017-02" db="UniProtKB">
        <authorList>
            <consortium name="WormBaseParasite"/>
        </authorList>
    </citation>
    <scope>IDENTIFICATION</scope>
</reference>
<dbReference type="GO" id="GO:0045134">
    <property type="term" value="F:UDP phosphatase activity"/>
    <property type="evidence" value="ECO:0007669"/>
    <property type="project" value="TreeGrafter"/>
</dbReference>
<evidence type="ECO:0000313" key="8">
    <source>
        <dbReference type="EMBL" id="VDN05585.1"/>
    </source>
</evidence>
<keyword evidence="4 6" id="KW-0106">Calcium</keyword>
<evidence type="ECO:0000256" key="2">
    <source>
        <dbReference type="ARBA" id="ARBA00022723"/>
    </source>
</evidence>
<evidence type="ECO:0000256" key="1">
    <source>
        <dbReference type="ARBA" id="ARBA00001913"/>
    </source>
</evidence>
<reference evidence="8 9" key="2">
    <citation type="submission" date="2018-11" db="EMBL/GenBank/DDBJ databases">
        <authorList>
            <consortium name="Pathogen Informatics"/>
        </authorList>
    </citation>
    <scope>NUCLEOTIDE SEQUENCE [LARGE SCALE GENOMIC DNA]</scope>
</reference>
<evidence type="ECO:0000256" key="6">
    <source>
        <dbReference type="PIRSR" id="PIRSR609283-1"/>
    </source>
</evidence>
<sequence>MGSPETRMKVQKRDIRFWTTGSFLTLTLLLSVLCASFSLLMINMQKPGCSRRPYNASQLGHEIFLDDGSREFRITVVTDLDKNSKHPTKNQWHSFMEYGTLTVNSDYTKASVQWDNAEKAKICRCIYKHFILSDFFKIYILCRNALIIKNTLIVQVSLHSTLATDGRSMELSDLVVFDGNLLSIDDRTGIIYQIKNKAAYPWVFISDGAGNATKGLKGEWMTVKNSYLCVGGLGKEWTDTKGVFLNENPMWVKFITSDGRIEHVRWVDEYKKLRAAVGIEWPGYMIHESVQWSSIYNKWFFLPRRVSKYSYNDVDDEKRGANYLLIASEDFSNINYRQIGRSTAARGFSAFQFIPGSKDRVIVALKSEEEAGIPVASYITVFNHETNHILLDEIALPGKFKYEGIAFV</sequence>
<keyword evidence="7" id="KW-0812">Transmembrane</keyword>
<evidence type="ECO:0000256" key="5">
    <source>
        <dbReference type="ARBA" id="ARBA00025738"/>
    </source>
</evidence>
<feature type="binding site" evidence="6">
    <location>
        <position position="288"/>
    </location>
    <ligand>
        <name>Ca(2+)</name>
        <dbReference type="ChEBI" id="CHEBI:29108"/>
    </ligand>
</feature>
<evidence type="ECO:0000313" key="10">
    <source>
        <dbReference type="WBParaSite" id="TCLT_0000807501-mRNA-1"/>
    </source>
</evidence>
<feature type="binding site" evidence="6">
    <location>
        <position position="349"/>
    </location>
    <ligand>
        <name>Ca(2+)</name>
        <dbReference type="ChEBI" id="CHEBI:29108"/>
    </ligand>
</feature>
<proteinExistence type="inferred from homology"/>
<dbReference type="PANTHER" id="PTHR13023:SF3">
    <property type="entry name" value="SOLUBLE CALCIUM-ACTIVATED NUCLEOTIDASE 1"/>
    <property type="match status" value="1"/>
</dbReference>
<dbReference type="OMA" id="TEGHYND"/>
<dbReference type="InterPro" id="IPR036258">
    <property type="entry name" value="Apyrase_sf"/>
</dbReference>
<dbReference type="GO" id="GO:0005509">
    <property type="term" value="F:calcium ion binding"/>
    <property type="evidence" value="ECO:0007669"/>
    <property type="project" value="InterPro"/>
</dbReference>
<dbReference type="AlphaFoldDB" id="A0A0N5D509"/>
<feature type="transmembrane region" description="Helical" evidence="7">
    <location>
        <begin position="21"/>
        <end position="42"/>
    </location>
</feature>
<feature type="binding site" evidence="6">
    <location>
        <position position="219"/>
    </location>
    <ligand>
        <name>Ca(2+)</name>
        <dbReference type="ChEBI" id="CHEBI:29108"/>
    </ligand>
</feature>
<dbReference type="WBParaSite" id="TCLT_0000807501-mRNA-1">
    <property type="protein sequence ID" value="TCLT_0000807501-mRNA-1"/>
    <property type="gene ID" value="TCLT_0000807501"/>
</dbReference>
<keyword evidence="9" id="KW-1185">Reference proteome</keyword>
<dbReference type="Pfam" id="PF06079">
    <property type="entry name" value="Apyrase"/>
    <property type="match status" value="1"/>
</dbReference>
<dbReference type="Gene3D" id="2.120.10.100">
    <property type="entry name" value="Apyrase"/>
    <property type="match status" value="1"/>
</dbReference>
<dbReference type="OrthoDB" id="25028at2759"/>
<evidence type="ECO:0000256" key="4">
    <source>
        <dbReference type="ARBA" id="ARBA00022837"/>
    </source>
</evidence>
<keyword evidence="7" id="KW-1133">Transmembrane helix</keyword>
<gene>
    <name evidence="8" type="ORF">TCLT_LOCUS8064</name>
</gene>
<dbReference type="SUPFAM" id="SSF101887">
    <property type="entry name" value="Apyrase"/>
    <property type="match status" value="2"/>
</dbReference>
<comment type="similarity">
    <text evidence="5">Belongs to the apyrase family.</text>
</comment>
<dbReference type="STRING" id="103827.A0A0N5D509"/>
<dbReference type="FunFam" id="2.120.10.100:FF:000001">
    <property type="entry name" value="Soluble calcium-activated nucleotidase 1"/>
    <property type="match status" value="1"/>
</dbReference>
<feature type="binding site" evidence="6">
    <location>
        <position position="173"/>
    </location>
    <ligand>
        <name>Ca(2+)</name>
        <dbReference type="ChEBI" id="CHEBI:29108"/>
    </ligand>
</feature>
<dbReference type="GO" id="GO:0004382">
    <property type="term" value="F:GDP phosphatase activity"/>
    <property type="evidence" value="ECO:0007669"/>
    <property type="project" value="TreeGrafter"/>
</dbReference>
<dbReference type="PANTHER" id="PTHR13023">
    <property type="entry name" value="APYRASE"/>
    <property type="match status" value="1"/>
</dbReference>
<evidence type="ECO:0000256" key="3">
    <source>
        <dbReference type="ARBA" id="ARBA00022801"/>
    </source>
</evidence>
<accession>A0A0N5D509</accession>
<evidence type="ECO:0000256" key="7">
    <source>
        <dbReference type="SAM" id="Phobius"/>
    </source>
</evidence>
<keyword evidence="7" id="KW-0472">Membrane</keyword>
<comment type="cofactor">
    <cofactor evidence="1 6">
        <name>Ca(2+)</name>
        <dbReference type="ChEBI" id="CHEBI:29108"/>
    </cofactor>
</comment>
<feature type="binding site" evidence="6">
    <location>
        <position position="403"/>
    </location>
    <ligand>
        <name>Ca(2+)</name>
        <dbReference type="ChEBI" id="CHEBI:29108"/>
    </ligand>
</feature>
<dbReference type="InterPro" id="IPR009283">
    <property type="entry name" value="Apyrase"/>
</dbReference>
<evidence type="ECO:0000313" key="9">
    <source>
        <dbReference type="Proteomes" id="UP000276776"/>
    </source>
</evidence>
<dbReference type="Proteomes" id="UP000276776">
    <property type="component" value="Unassembled WGS sequence"/>
</dbReference>
<keyword evidence="2 6" id="KW-0479">Metal-binding</keyword>
<keyword evidence="3" id="KW-0378">Hydrolase</keyword>
<dbReference type="EMBL" id="UYYF01004578">
    <property type="protein sequence ID" value="VDN05585.1"/>
    <property type="molecule type" value="Genomic_DNA"/>
</dbReference>
<organism evidence="10">
    <name type="scientific">Thelazia callipaeda</name>
    <name type="common">Oriental eyeworm</name>
    <name type="synonym">Parasitic nematode</name>
    <dbReference type="NCBI Taxonomy" id="103827"/>
    <lineage>
        <taxon>Eukaryota</taxon>
        <taxon>Metazoa</taxon>
        <taxon>Ecdysozoa</taxon>
        <taxon>Nematoda</taxon>
        <taxon>Chromadorea</taxon>
        <taxon>Rhabditida</taxon>
        <taxon>Spirurina</taxon>
        <taxon>Spiruromorpha</taxon>
        <taxon>Thelazioidea</taxon>
        <taxon>Thelaziidae</taxon>
        <taxon>Thelazia</taxon>
    </lineage>
</organism>
<dbReference type="GO" id="GO:0030166">
    <property type="term" value="P:proteoglycan biosynthetic process"/>
    <property type="evidence" value="ECO:0007669"/>
    <property type="project" value="TreeGrafter"/>
</dbReference>
<feature type="binding site" evidence="6">
    <location>
        <position position="172"/>
    </location>
    <ligand>
        <name>Ca(2+)</name>
        <dbReference type="ChEBI" id="CHEBI:29108"/>
    </ligand>
</feature>
<protein>
    <submittedName>
        <fullName evidence="10">Soluble calcium-activated nucleotidase 1</fullName>
    </submittedName>
</protein>
<name>A0A0N5D509_THECL</name>